<organism evidence="1 2">
    <name type="scientific">Nocardioides panacis</name>
    <dbReference type="NCBI Taxonomy" id="2849501"/>
    <lineage>
        <taxon>Bacteria</taxon>
        <taxon>Bacillati</taxon>
        <taxon>Actinomycetota</taxon>
        <taxon>Actinomycetes</taxon>
        <taxon>Propionibacteriales</taxon>
        <taxon>Nocardioidaceae</taxon>
        <taxon>Nocardioides</taxon>
    </lineage>
</organism>
<protein>
    <submittedName>
        <fullName evidence="1">Ester cyclase</fullName>
    </submittedName>
</protein>
<accession>A0A975Y0H2</accession>
<dbReference type="Proteomes" id="UP000683575">
    <property type="component" value="Chromosome"/>
</dbReference>
<dbReference type="InterPro" id="IPR009959">
    <property type="entry name" value="Cyclase_SnoaL-like"/>
</dbReference>
<dbReference type="Pfam" id="PF07366">
    <property type="entry name" value="SnoaL"/>
    <property type="match status" value="1"/>
</dbReference>
<evidence type="ECO:0000313" key="1">
    <source>
        <dbReference type="EMBL" id="QWZ08450.1"/>
    </source>
</evidence>
<reference evidence="1" key="1">
    <citation type="submission" date="2021-06" db="EMBL/GenBank/DDBJ databases">
        <title>Complete genome sequence of Nocardioides sp. G188.</title>
        <authorList>
            <person name="Im W.-T."/>
        </authorList>
    </citation>
    <scope>NUCLEOTIDE SEQUENCE</scope>
    <source>
        <strain evidence="1">G188</strain>
    </source>
</reference>
<dbReference type="KEGG" id="nps:KRR39_00815"/>
<dbReference type="RefSeq" id="WP_216939940.1">
    <property type="nucleotide sequence ID" value="NZ_CP077062.1"/>
</dbReference>
<dbReference type="PANTHER" id="PTHR38436:SF1">
    <property type="entry name" value="ESTER CYCLASE"/>
    <property type="match status" value="1"/>
</dbReference>
<gene>
    <name evidence="1" type="ORF">KRR39_00815</name>
</gene>
<dbReference type="AlphaFoldDB" id="A0A975Y0H2"/>
<dbReference type="EMBL" id="CP077062">
    <property type="protein sequence ID" value="QWZ08450.1"/>
    <property type="molecule type" value="Genomic_DNA"/>
</dbReference>
<dbReference type="PANTHER" id="PTHR38436">
    <property type="entry name" value="POLYKETIDE CYCLASE SNOAL-LIKE DOMAIN"/>
    <property type="match status" value="1"/>
</dbReference>
<keyword evidence="2" id="KW-1185">Reference proteome</keyword>
<dbReference type="GO" id="GO:0030638">
    <property type="term" value="P:polyketide metabolic process"/>
    <property type="evidence" value="ECO:0007669"/>
    <property type="project" value="InterPro"/>
</dbReference>
<proteinExistence type="predicted"/>
<evidence type="ECO:0000313" key="2">
    <source>
        <dbReference type="Proteomes" id="UP000683575"/>
    </source>
</evidence>
<sequence length="147" mass="15586">MADNATLVRSLYDGWNARDFDALADLMAPDGTITFMGSGEVLTGPEGSRTYNQMWANGFPDGRVTIDTLVADGDRVVVEFTGRGTHTGTFVTSMGEIPPTGKSVTLKLCDVVEVANGKVRAQRSYLDTGSMMAQLGLTSGQTATANQ</sequence>
<name>A0A975Y0H2_9ACTN</name>